<evidence type="ECO:0000256" key="1">
    <source>
        <dbReference type="ARBA" id="ARBA00022617"/>
    </source>
</evidence>
<dbReference type="GO" id="GO:0046872">
    <property type="term" value="F:metal ion binding"/>
    <property type="evidence" value="ECO:0007669"/>
    <property type="project" value="UniProtKB-KW"/>
</dbReference>
<dbReference type="RefSeq" id="WP_117299055.1">
    <property type="nucleotide sequence ID" value="NZ_QVQT02000003.1"/>
</dbReference>
<dbReference type="OrthoDB" id="9808312at2"/>
<keyword evidence="1 4" id="KW-0349">Heme</keyword>
<feature type="domain" description="Cytochrome c" evidence="6">
    <location>
        <begin position="67"/>
        <end position="159"/>
    </location>
</feature>
<evidence type="ECO:0000256" key="5">
    <source>
        <dbReference type="SAM" id="MobiDB-lite"/>
    </source>
</evidence>
<dbReference type="Pfam" id="PF13442">
    <property type="entry name" value="Cytochrome_CBB3"/>
    <property type="match status" value="1"/>
</dbReference>
<evidence type="ECO:0000256" key="2">
    <source>
        <dbReference type="ARBA" id="ARBA00022723"/>
    </source>
</evidence>
<keyword evidence="3 4" id="KW-0408">Iron</keyword>
<sequence length="209" mass="22807">MKSFLAGLLLGLIALPAAGYLWLHFGHPPVAVTDSSFPFERDIVRMPLHARIDRELPKTAPLEPSQTNLEAGAHIYRQQCASCHGLYGRPADFGAHMYPHAPQLWAPHRNGIVGVSDDPPGETYWKVSNGIRLTGMPSFSKVLNETQMWQVSVLLANADKPLPVDVLSLLKQPLDLDPPNLPPVPEGPPQTITSQQINAMPSPVPPDAK</sequence>
<comment type="caution">
    <text evidence="7">The sequence shown here is derived from an EMBL/GenBank/DDBJ whole genome shotgun (WGS) entry which is preliminary data.</text>
</comment>
<gene>
    <name evidence="7" type="ORF">D0Y96_09105</name>
</gene>
<feature type="region of interest" description="Disordered" evidence="5">
    <location>
        <begin position="177"/>
        <end position="209"/>
    </location>
</feature>
<dbReference type="InterPro" id="IPR036909">
    <property type="entry name" value="Cyt_c-like_dom_sf"/>
</dbReference>
<dbReference type="GO" id="GO:0009055">
    <property type="term" value="F:electron transfer activity"/>
    <property type="evidence" value="ECO:0007669"/>
    <property type="project" value="InterPro"/>
</dbReference>
<reference evidence="7 8" key="1">
    <citation type="submission" date="2018-08" db="EMBL/GenBank/DDBJ databases">
        <title>Acidipila sp. 4G-K13, an acidobacterium isolated from forest soil.</title>
        <authorList>
            <person name="Gao Z.-H."/>
            <person name="Qiu L.-H."/>
        </authorList>
    </citation>
    <scope>NUCLEOTIDE SEQUENCE [LARGE SCALE GENOMIC DNA]</scope>
    <source>
        <strain evidence="7 8">4G-K13</strain>
    </source>
</reference>
<keyword evidence="8" id="KW-1185">Reference proteome</keyword>
<dbReference type="SUPFAM" id="SSF46626">
    <property type="entry name" value="Cytochrome c"/>
    <property type="match status" value="1"/>
</dbReference>
<evidence type="ECO:0000313" key="7">
    <source>
        <dbReference type="EMBL" id="RFU16887.1"/>
    </source>
</evidence>
<proteinExistence type="predicted"/>
<name>A0A372IPL3_9BACT</name>
<evidence type="ECO:0000256" key="3">
    <source>
        <dbReference type="ARBA" id="ARBA00023004"/>
    </source>
</evidence>
<dbReference type="EMBL" id="QVQT01000003">
    <property type="protein sequence ID" value="RFU16887.1"/>
    <property type="molecule type" value="Genomic_DNA"/>
</dbReference>
<dbReference type="AlphaFoldDB" id="A0A372IPL3"/>
<accession>A0A372IPL3</accession>
<evidence type="ECO:0000259" key="6">
    <source>
        <dbReference type="PROSITE" id="PS51007"/>
    </source>
</evidence>
<dbReference type="PROSITE" id="PS51007">
    <property type="entry name" value="CYTC"/>
    <property type="match status" value="1"/>
</dbReference>
<keyword evidence="2 4" id="KW-0479">Metal-binding</keyword>
<feature type="compositionally biased region" description="Polar residues" evidence="5">
    <location>
        <begin position="190"/>
        <end position="199"/>
    </location>
</feature>
<organism evidence="7 8">
    <name type="scientific">Paracidobacterium acidisoli</name>
    <dbReference type="NCBI Taxonomy" id="2303751"/>
    <lineage>
        <taxon>Bacteria</taxon>
        <taxon>Pseudomonadati</taxon>
        <taxon>Acidobacteriota</taxon>
        <taxon>Terriglobia</taxon>
        <taxon>Terriglobales</taxon>
        <taxon>Acidobacteriaceae</taxon>
        <taxon>Paracidobacterium</taxon>
    </lineage>
</organism>
<evidence type="ECO:0000313" key="8">
    <source>
        <dbReference type="Proteomes" id="UP000264702"/>
    </source>
</evidence>
<dbReference type="InterPro" id="IPR009056">
    <property type="entry name" value="Cyt_c-like_dom"/>
</dbReference>
<feature type="compositionally biased region" description="Pro residues" evidence="5">
    <location>
        <begin position="179"/>
        <end position="188"/>
    </location>
</feature>
<dbReference type="Proteomes" id="UP000264702">
    <property type="component" value="Unassembled WGS sequence"/>
</dbReference>
<protein>
    <submittedName>
        <fullName evidence="7">Cytochrome c</fullName>
    </submittedName>
</protein>
<dbReference type="Gene3D" id="1.10.760.10">
    <property type="entry name" value="Cytochrome c-like domain"/>
    <property type="match status" value="1"/>
</dbReference>
<dbReference type="GO" id="GO:0020037">
    <property type="term" value="F:heme binding"/>
    <property type="evidence" value="ECO:0007669"/>
    <property type="project" value="InterPro"/>
</dbReference>
<evidence type="ECO:0000256" key="4">
    <source>
        <dbReference type="PROSITE-ProRule" id="PRU00433"/>
    </source>
</evidence>